<dbReference type="InterPro" id="IPR011051">
    <property type="entry name" value="RmlC_Cupin_sf"/>
</dbReference>
<organism evidence="1 2">
    <name type="scientific">Lachnoclostridium phytofermentans</name>
    <dbReference type="NCBI Taxonomy" id="66219"/>
    <lineage>
        <taxon>Bacteria</taxon>
        <taxon>Bacillati</taxon>
        <taxon>Bacillota</taxon>
        <taxon>Clostridia</taxon>
        <taxon>Lachnospirales</taxon>
        <taxon>Lachnospiraceae</taxon>
    </lineage>
</organism>
<gene>
    <name evidence="1" type="ORF">DHW61_08570</name>
</gene>
<evidence type="ECO:0000313" key="1">
    <source>
        <dbReference type="EMBL" id="HCL02455.1"/>
    </source>
</evidence>
<dbReference type="AlphaFoldDB" id="A0A3D2X7D2"/>
<sequence>MKKEWIEVVSYDRDGYQPLIDFESWRVAILNYCEELSIDQIENMQKHNKTDEVFVLLEGECTLFTGGMGDSLEEIDAIFMEPNRIYNVKKGVWHTHTLNQQGKVLIVENRDTSDENSPTILLNLDQKAVLQKKCHYYQSMV</sequence>
<dbReference type="SUPFAM" id="SSF51182">
    <property type="entry name" value="RmlC-like cupins"/>
    <property type="match status" value="1"/>
</dbReference>
<dbReference type="EMBL" id="DPVV01000282">
    <property type="protein sequence ID" value="HCL02455.1"/>
    <property type="molecule type" value="Genomic_DNA"/>
</dbReference>
<protein>
    <recommendedName>
        <fullName evidence="3">Cupin 2 conserved barrel domain protein</fullName>
    </recommendedName>
</protein>
<accession>A0A3D2X7D2</accession>
<dbReference type="InterPro" id="IPR014710">
    <property type="entry name" value="RmlC-like_jellyroll"/>
</dbReference>
<reference evidence="1 2" key="1">
    <citation type="journal article" date="2018" name="Nat. Biotechnol.">
        <title>A standardized bacterial taxonomy based on genome phylogeny substantially revises the tree of life.</title>
        <authorList>
            <person name="Parks D.H."/>
            <person name="Chuvochina M."/>
            <person name="Waite D.W."/>
            <person name="Rinke C."/>
            <person name="Skarshewski A."/>
            <person name="Chaumeil P.A."/>
            <person name="Hugenholtz P."/>
        </authorList>
    </citation>
    <scope>NUCLEOTIDE SEQUENCE [LARGE SCALE GENOMIC DNA]</scope>
    <source>
        <strain evidence="1">UBA11728</strain>
    </source>
</reference>
<comment type="caution">
    <text evidence="1">The sequence shown here is derived from an EMBL/GenBank/DDBJ whole genome shotgun (WGS) entry which is preliminary data.</text>
</comment>
<evidence type="ECO:0008006" key="3">
    <source>
        <dbReference type="Google" id="ProtNLM"/>
    </source>
</evidence>
<evidence type="ECO:0000313" key="2">
    <source>
        <dbReference type="Proteomes" id="UP000262969"/>
    </source>
</evidence>
<dbReference type="Gene3D" id="2.60.120.10">
    <property type="entry name" value="Jelly Rolls"/>
    <property type="match status" value="1"/>
</dbReference>
<dbReference type="Proteomes" id="UP000262969">
    <property type="component" value="Unassembled WGS sequence"/>
</dbReference>
<proteinExistence type="predicted"/>
<name>A0A3D2X7D2_9FIRM</name>